<feature type="region of interest" description="Disordered" evidence="1">
    <location>
        <begin position="1"/>
        <end position="48"/>
    </location>
</feature>
<dbReference type="AlphaFoldDB" id="A0A5D2CBQ5"/>
<feature type="transmembrane region" description="Helical" evidence="2">
    <location>
        <begin position="106"/>
        <end position="132"/>
    </location>
</feature>
<organism evidence="3 4">
    <name type="scientific">Gossypium darwinii</name>
    <name type="common">Darwin's cotton</name>
    <name type="synonym">Gossypium barbadense var. darwinii</name>
    <dbReference type="NCBI Taxonomy" id="34276"/>
    <lineage>
        <taxon>Eukaryota</taxon>
        <taxon>Viridiplantae</taxon>
        <taxon>Streptophyta</taxon>
        <taxon>Embryophyta</taxon>
        <taxon>Tracheophyta</taxon>
        <taxon>Spermatophyta</taxon>
        <taxon>Magnoliopsida</taxon>
        <taxon>eudicotyledons</taxon>
        <taxon>Gunneridae</taxon>
        <taxon>Pentapetalae</taxon>
        <taxon>rosids</taxon>
        <taxon>malvids</taxon>
        <taxon>Malvales</taxon>
        <taxon>Malvaceae</taxon>
        <taxon>Malvoideae</taxon>
        <taxon>Gossypium</taxon>
    </lineage>
</organism>
<evidence type="ECO:0000256" key="2">
    <source>
        <dbReference type="SAM" id="Phobius"/>
    </source>
</evidence>
<evidence type="ECO:0000313" key="3">
    <source>
        <dbReference type="EMBL" id="TYG65633.1"/>
    </source>
</evidence>
<gene>
    <name evidence="3" type="ORF">ES288_D06G201700v1</name>
</gene>
<keyword evidence="2" id="KW-1133">Transmembrane helix</keyword>
<keyword evidence="2" id="KW-0812">Transmembrane</keyword>
<reference evidence="3 4" key="1">
    <citation type="submission" date="2019-06" db="EMBL/GenBank/DDBJ databases">
        <title>WGS assembly of Gossypium darwinii.</title>
        <authorList>
            <person name="Chen Z.J."/>
            <person name="Sreedasyam A."/>
            <person name="Ando A."/>
            <person name="Song Q."/>
            <person name="De L."/>
            <person name="Hulse-Kemp A."/>
            <person name="Ding M."/>
            <person name="Ye W."/>
            <person name="Kirkbride R."/>
            <person name="Jenkins J."/>
            <person name="Plott C."/>
            <person name="Lovell J."/>
            <person name="Lin Y.-M."/>
            <person name="Vaughn R."/>
            <person name="Liu B."/>
            <person name="Li W."/>
            <person name="Simpson S."/>
            <person name="Scheffler B."/>
            <person name="Saski C."/>
            <person name="Grover C."/>
            <person name="Hu G."/>
            <person name="Conover J."/>
            <person name="Carlson J."/>
            <person name="Shu S."/>
            <person name="Boston L."/>
            <person name="Williams M."/>
            <person name="Peterson D."/>
            <person name="Mcgee K."/>
            <person name="Jones D."/>
            <person name="Wendel J."/>
            <person name="Stelly D."/>
            <person name="Grimwood J."/>
            <person name="Schmutz J."/>
        </authorList>
    </citation>
    <scope>NUCLEOTIDE SEQUENCE [LARGE SCALE GENOMIC DNA]</scope>
    <source>
        <strain evidence="3">1808015.09</strain>
    </source>
</reference>
<evidence type="ECO:0000313" key="4">
    <source>
        <dbReference type="Proteomes" id="UP000323506"/>
    </source>
</evidence>
<keyword evidence="2" id="KW-0472">Membrane</keyword>
<sequence>MKGAPLVRPCEEKRNSPPTPLSKPTLGGPDPSPDSDCDGANDVSATSSVTWRVRRRRRGMYGSEGERARRLVTCGELGCGAWYLRNPRVSVHFSFSLGVFGLDSGLVILFSFCCNWAVSMDTMVFILFYFIWFNKMGWANIGPYT</sequence>
<accession>A0A5D2CBQ5</accession>
<evidence type="ECO:0000256" key="1">
    <source>
        <dbReference type="SAM" id="MobiDB-lite"/>
    </source>
</evidence>
<dbReference type="Proteomes" id="UP000323506">
    <property type="component" value="Chromosome D06"/>
</dbReference>
<protein>
    <submittedName>
        <fullName evidence="3">Uncharacterized protein</fullName>
    </submittedName>
</protein>
<name>A0A5D2CBQ5_GOSDA</name>
<keyword evidence="4" id="KW-1185">Reference proteome</keyword>
<proteinExistence type="predicted"/>
<dbReference type="EMBL" id="CM017706">
    <property type="protein sequence ID" value="TYG65633.1"/>
    <property type="molecule type" value="Genomic_DNA"/>
</dbReference>